<sequence length="347" mass="40756">MDVLHFTSRKRETYHIQLEYSLLWECALGIAAITNTPMIHTLEKPSSYWRNIKRSLSEELVVQLDFVEKNNTWKALLQLLHQERFSDLLEFTSYIEKQSDNELKFICLPYIGANYQTIRSKAASGEKLAINEMKQLTNGNAFFPQYIEFICQTDPSFLKEHLIHVMKGWYEAVIKKEEENLHVILQTDYHMKKQMAEKMTPEEFVSWTTGGVAYLPEPNVSNVLLIPQFVYRPWNIEADIEDTKVFYYPIANESITPDDRYTPNNFLVLKHKALGDEVRMRMVKLLFEKDRTLQDITAQLNIGKSTIHHHLKILRSAKLVKIVDSKYSLKRDMIDFLPEELNLYLTK</sequence>
<dbReference type="EMBL" id="JBHUHQ010000002">
    <property type="protein sequence ID" value="MFD2042875.1"/>
    <property type="molecule type" value="Genomic_DNA"/>
</dbReference>
<evidence type="ECO:0000313" key="6">
    <source>
        <dbReference type="Proteomes" id="UP001597383"/>
    </source>
</evidence>
<dbReference type="RefSeq" id="WP_377554556.1">
    <property type="nucleotide sequence ID" value="NZ_JBHUHQ010000002.1"/>
</dbReference>
<dbReference type="PROSITE" id="PS50987">
    <property type="entry name" value="HTH_ARSR_2"/>
    <property type="match status" value="1"/>
</dbReference>
<dbReference type="SMART" id="SM00418">
    <property type="entry name" value="HTH_ARSR"/>
    <property type="match status" value="1"/>
</dbReference>
<keyword evidence="3" id="KW-0804">Transcription</keyword>
<evidence type="ECO:0000256" key="3">
    <source>
        <dbReference type="ARBA" id="ARBA00023163"/>
    </source>
</evidence>
<dbReference type="InterPro" id="IPR036390">
    <property type="entry name" value="WH_DNA-bd_sf"/>
</dbReference>
<dbReference type="SUPFAM" id="SSF46785">
    <property type="entry name" value="Winged helix' DNA-binding domain"/>
    <property type="match status" value="1"/>
</dbReference>
<dbReference type="CDD" id="cd00090">
    <property type="entry name" value="HTH_ARSR"/>
    <property type="match status" value="1"/>
</dbReference>
<dbReference type="Gene3D" id="1.10.10.10">
    <property type="entry name" value="Winged helix-like DNA-binding domain superfamily/Winged helix DNA-binding domain"/>
    <property type="match status" value="1"/>
</dbReference>
<dbReference type="InterPro" id="IPR001845">
    <property type="entry name" value="HTH_ArsR_DNA-bd_dom"/>
</dbReference>
<dbReference type="PRINTS" id="PR00778">
    <property type="entry name" value="HTHARSR"/>
</dbReference>
<dbReference type="Proteomes" id="UP001597383">
    <property type="component" value="Unassembled WGS sequence"/>
</dbReference>
<evidence type="ECO:0000313" key="5">
    <source>
        <dbReference type="EMBL" id="MFD2042875.1"/>
    </source>
</evidence>
<accession>A0ABW4VWE1</accession>
<dbReference type="Pfam" id="PF01022">
    <property type="entry name" value="HTH_5"/>
    <property type="match status" value="1"/>
</dbReference>
<evidence type="ECO:0000259" key="4">
    <source>
        <dbReference type="PROSITE" id="PS50987"/>
    </source>
</evidence>
<name>A0ABW4VWE1_9BACI</name>
<protein>
    <submittedName>
        <fullName evidence="5">ArsR/SmtB family transcription factor</fullName>
    </submittedName>
</protein>
<dbReference type="PANTHER" id="PTHR33154">
    <property type="entry name" value="TRANSCRIPTIONAL REGULATOR, ARSR FAMILY"/>
    <property type="match status" value="1"/>
</dbReference>
<keyword evidence="2" id="KW-0238">DNA-binding</keyword>
<gene>
    <name evidence="5" type="ORF">ACFSJF_00935</name>
</gene>
<organism evidence="5 6">
    <name type="scientific">Ornithinibacillus salinisoli</name>
    <dbReference type="NCBI Taxonomy" id="1848459"/>
    <lineage>
        <taxon>Bacteria</taxon>
        <taxon>Bacillati</taxon>
        <taxon>Bacillota</taxon>
        <taxon>Bacilli</taxon>
        <taxon>Bacillales</taxon>
        <taxon>Bacillaceae</taxon>
        <taxon>Ornithinibacillus</taxon>
    </lineage>
</organism>
<feature type="domain" description="HTH arsR-type" evidence="4">
    <location>
        <begin position="259"/>
        <end position="347"/>
    </location>
</feature>
<dbReference type="InterPro" id="IPR036388">
    <property type="entry name" value="WH-like_DNA-bd_sf"/>
</dbReference>
<evidence type="ECO:0000256" key="1">
    <source>
        <dbReference type="ARBA" id="ARBA00023015"/>
    </source>
</evidence>
<keyword evidence="1" id="KW-0805">Transcription regulation</keyword>
<evidence type="ECO:0000256" key="2">
    <source>
        <dbReference type="ARBA" id="ARBA00023125"/>
    </source>
</evidence>
<reference evidence="6" key="1">
    <citation type="journal article" date="2019" name="Int. J. Syst. Evol. Microbiol.">
        <title>The Global Catalogue of Microorganisms (GCM) 10K type strain sequencing project: providing services to taxonomists for standard genome sequencing and annotation.</title>
        <authorList>
            <consortium name="The Broad Institute Genomics Platform"/>
            <consortium name="The Broad Institute Genome Sequencing Center for Infectious Disease"/>
            <person name="Wu L."/>
            <person name="Ma J."/>
        </authorList>
    </citation>
    <scope>NUCLEOTIDE SEQUENCE [LARGE SCALE GENOMIC DNA]</scope>
    <source>
        <strain evidence="6">R28</strain>
    </source>
</reference>
<dbReference type="InterPro" id="IPR011991">
    <property type="entry name" value="ArsR-like_HTH"/>
</dbReference>
<dbReference type="PANTHER" id="PTHR33154:SF18">
    <property type="entry name" value="ARSENICAL RESISTANCE OPERON REPRESSOR"/>
    <property type="match status" value="1"/>
</dbReference>
<dbReference type="InterPro" id="IPR051081">
    <property type="entry name" value="HTH_MetalResp_TranReg"/>
</dbReference>
<comment type="caution">
    <text evidence="5">The sequence shown here is derived from an EMBL/GenBank/DDBJ whole genome shotgun (WGS) entry which is preliminary data.</text>
</comment>
<keyword evidence="6" id="KW-1185">Reference proteome</keyword>
<proteinExistence type="predicted"/>